<feature type="region of interest" description="Disordered" evidence="1">
    <location>
        <begin position="140"/>
        <end position="193"/>
    </location>
</feature>
<accession>A0A5B0MNT9</accession>
<dbReference type="Proteomes" id="UP000324748">
    <property type="component" value="Unassembled WGS sequence"/>
</dbReference>
<dbReference type="AlphaFoldDB" id="A0A5B0MNT9"/>
<organism evidence="2 3">
    <name type="scientific">Puccinia graminis f. sp. tritici</name>
    <dbReference type="NCBI Taxonomy" id="56615"/>
    <lineage>
        <taxon>Eukaryota</taxon>
        <taxon>Fungi</taxon>
        <taxon>Dikarya</taxon>
        <taxon>Basidiomycota</taxon>
        <taxon>Pucciniomycotina</taxon>
        <taxon>Pucciniomycetes</taxon>
        <taxon>Pucciniales</taxon>
        <taxon>Pucciniaceae</taxon>
        <taxon>Puccinia</taxon>
    </lineage>
</organism>
<keyword evidence="3" id="KW-1185">Reference proteome</keyword>
<comment type="caution">
    <text evidence="2">The sequence shown here is derived from an EMBL/GenBank/DDBJ whole genome shotgun (WGS) entry which is preliminary data.</text>
</comment>
<evidence type="ECO:0000313" key="3">
    <source>
        <dbReference type="Proteomes" id="UP000324748"/>
    </source>
</evidence>
<gene>
    <name evidence="2" type="ORF">PGT21_000221</name>
</gene>
<reference evidence="2 3" key="1">
    <citation type="submission" date="2019-05" db="EMBL/GenBank/DDBJ databases">
        <title>Emergence of the Ug99 lineage of the wheat stem rust pathogen through somatic hybridization.</title>
        <authorList>
            <person name="Li F."/>
            <person name="Upadhyaya N.M."/>
            <person name="Sperschneider J."/>
            <person name="Matny O."/>
            <person name="Nguyen-Phuc H."/>
            <person name="Mago R."/>
            <person name="Raley C."/>
            <person name="Miller M.E."/>
            <person name="Silverstein K.A.T."/>
            <person name="Henningsen E."/>
            <person name="Hirsch C.D."/>
            <person name="Visser B."/>
            <person name="Pretorius Z.A."/>
            <person name="Steffenson B.J."/>
            <person name="Schwessinger B."/>
            <person name="Dodds P.N."/>
            <person name="Figueroa M."/>
        </authorList>
    </citation>
    <scope>NUCLEOTIDE SEQUENCE [LARGE SCALE GENOMIC DNA]</scope>
    <source>
        <strain evidence="2">21-0</strain>
    </source>
</reference>
<dbReference type="EMBL" id="VSWC01000143">
    <property type="protein sequence ID" value="KAA1078625.1"/>
    <property type="molecule type" value="Genomic_DNA"/>
</dbReference>
<feature type="compositionally biased region" description="Low complexity" evidence="1">
    <location>
        <begin position="148"/>
        <end position="193"/>
    </location>
</feature>
<evidence type="ECO:0000256" key="1">
    <source>
        <dbReference type="SAM" id="MobiDB-lite"/>
    </source>
</evidence>
<evidence type="ECO:0000313" key="2">
    <source>
        <dbReference type="EMBL" id="KAA1078625.1"/>
    </source>
</evidence>
<name>A0A5B0MNT9_PUCGR</name>
<sequence length="262" mass="30005">MWGSATSCARSLDYLDCVGFHPDLPTYILHKPSTPSALLFNHLRLIPPAQVPPQLLLGRSIQLHSPHSDRHLNIAIHHSSPIAMNPNHHGQPAPQTLQHEFQMVLALYDQFRQSTPGAMNGPLPAGLLNGLNVQVAAALQTHHHQQQLRHQQQQHQLRQQQHQQHQHQQQQQQQQQQHQQHTNHTQQQHQHQQNNNTINININNINNINKFHISSSNISSINNNKYNNNNKHNNSNNSCNHNTHLAHWALPSKRLSSIRILK</sequence>
<proteinExistence type="predicted"/>
<protein>
    <submittedName>
        <fullName evidence="2">Uncharacterized protein</fullName>
    </submittedName>
</protein>